<dbReference type="EMBL" id="LVWI01000078">
    <property type="protein sequence ID" value="OKP81515.1"/>
    <property type="molecule type" value="Genomic_DNA"/>
</dbReference>
<organism evidence="2 3">
    <name type="scientific">Paenibacillus helianthi</name>
    <dbReference type="NCBI Taxonomy" id="1349432"/>
    <lineage>
        <taxon>Bacteria</taxon>
        <taxon>Bacillati</taxon>
        <taxon>Bacillota</taxon>
        <taxon>Bacilli</taxon>
        <taxon>Bacillales</taxon>
        <taxon>Paenibacillaceae</taxon>
        <taxon>Paenibacillus</taxon>
    </lineage>
</organism>
<comment type="caution">
    <text evidence="2">The sequence shown here is derived from an EMBL/GenBank/DDBJ whole genome shotgun (WGS) entry which is preliminary data.</text>
</comment>
<keyword evidence="1" id="KW-0472">Membrane</keyword>
<keyword evidence="3" id="KW-1185">Reference proteome</keyword>
<accession>A0ABX3EG65</accession>
<dbReference type="RefSeq" id="WP_074088318.1">
    <property type="nucleotide sequence ID" value="NZ_LVWI01000078.1"/>
</dbReference>
<evidence type="ECO:0000313" key="3">
    <source>
        <dbReference type="Proteomes" id="UP000186058"/>
    </source>
</evidence>
<reference evidence="2 3" key="1">
    <citation type="submission" date="2016-03" db="EMBL/GenBank/DDBJ databases">
        <authorList>
            <person name="Sant'Anna F.H."/>
            <person name="Ambrosini A."/>
            <person name="Souza R."/>
            <person name="Bach E."/>
            <person name="Fernandes G."/>
            <person name="Balsanelli E."/>
            <person name="Baura V.A."/>
            <person name="Souza E.M."/>
            <person name="Passaglia L."/>
        </authorList>
    </citation>
    <scope>NUCLEOTIDE SEQUENCE [LARGE SCALE GENOMIC DNA]</scope>
    <source>
        <strain evidence="2 3">P26E</strain>
    </source>
</reference>
<keyword evidence="1" id="KW-1133">Transmembrane helix</keyword>
<gene>
    <name evidence="2" type="ORF">A3844_26045</name>
</gene>
<proteinExistence type="predicted"/>
<sequence length="67" mass="7331">MKRFLKSKSFLITSILFSLLFIVNIVSTPDSTSSDIVLSMTKCILAGVLSGFIFGGIIFLLLNKKTT</sequence>
<feature type="transmembrane region" description="Helical" evidence="1">
    <location>
        <begin position="44"/>
        <end position="62"/>
    </location>
</feature>
<protein>
    <submittedName>
        <fullName evidence="2">Uncharacterized protein</fullName>
    </submittedName>
</protein>
<keyword evidence="1" id="KW-0812">Transmembrane</keyword>
<dbReference type="Proteomes" id="UP000186058">
    <property type="component" value="Unassembled WGS sequence"/>
</dbReference>
<name>A0ABX3EG65_9BACL</name>
<evidence type="ECO:0000256" key="1">
    <source>
        <dbReference type="SAM" id="Phobius"/>
    </source>
</evidence>
<evidence type="ECO:0000313" key="2">
    <source>
        <dbReference type="EMBL" id="OKP81515.1"/>
    </source>
</evidence>